<dbReference type="Gene3D" id="1.10.1520.10">
    <property type="entry name" value="Ribonuclease III domain"/>
    <property type="match status" value="1"/>
</dbReference>
<keyword evidence="1" id="KW-0694">RNA-binding</keyword>
<gene>
    <name evidence="3" type="ORF">LCGC14_1523120</name>
</gene>
<reference evidence="3" key="1">
    <citation type="journal article" date="2015" name="Nature">
        <title>Complex archaea that bridge the gap between prokaryotes and eukaryotes.</title>
        <authorList>
            <person name="Spang A."/>
            <person name="Saw J.H."/>
            <person name="Jorgensen S.L."/>
            <person name="Zaremba-Niedzwiedzka K."/>
            <person name="Martijn J."/>
            <person name="Lind A.E."/>
            <person name="van Eijk R."/>
            <person name="Schleper C."/>
            <person name="Guy L."/>
            <person name="Ettema T.J."/>
        </authorList>
    </citation>
    <scope>NUCLEOTIDE SEQUENCE</scope>
</reference>
<dbReference type="Gene3D" id="3.30.160.20">
    <property type="match status" value="1"/>
</dbReference>
<dbReference type="SUPFAM" id="SSF69065">
    <property type="entry name" value="RNase III domain-like"/>
    <property type="match status" value="1"/>
</dbReference>
<organism evidence="3">
    <name type="scientific">marine sediment metagenome</name>
    <dbReference type="NCBI Taxonomy" id="412755"/>
    <lineage>
        <taxon>unclassified sequences</taxon>
        <taxon>metagenomes</taxon>
        <taxon>ecological metagenomes</taxon>
    </lineage>
</organism>
<dbReference type="InterPro" id="IPR014720">
    <property type="entry name" value="dsRBD_dom"/>
</dbReference>
<dbReference type="CDD" id="cd00048">
    <property type="entry name" value="DSRM_SF"/>
    <property type="match status" value="1"/>
</dbReference>
<evidence type="ECO:0000313" key="3">
    <source>
        <dbReference type="EMBL" id="KKM62294.1"/>
    </source>
</evidence>
<dbReference type="Pfam" id="PF00035">
    <property type="entry name" value="dsrm"/>
    <property type="match status" value="1"/>
</dbReference>
<evidence type="ECO:0000259" key="2">
    <source>
        <dbReference type="PROSITE" id="PS50142"/>
    </source>
</evidence>
<dbReference type="GO" id="GO:0004525">
    <property type="term" value="F:ribonuclease III activity"/>
    <property type="evidence" value="ECO:0007669"/>
    <property type="project" value="InterPro"/>
</dbReference>
<dbReference type="AlphaFoldDB" id="A0A0F9IY42"/>
<dbReference type="PROSITE" id="PS50142">
    <property type="entry name" value="RNASE_3_2"/>
    <property type="match status" value="1"/>
</dbReference>
<sequence>MDNLNLKQFFILENNDDLFNQAITPKSCGGGEEFKLLALLGDRILNLELFEIISGEGIKDSGNMTIRISNYFHNEDILSHVGRILQIESYMKPMDFNHTITKDELKESVEALIGANFKAHGYGIHKGVIKKLYKILQSIEKDLQKEKKHQLHYENPKGALLEIFQERGLVLPFFDTQRVGGMDNSPKFKCTLRGKYDNKEFTMEGDLTSNKKDAEKNVAVMFLMEFKGISAKKEELKTEEIAIQPKQKPSLEQNEVIFTLQGENFNPGEIRISTGTGEALFKWAKRKSIKKPFSMLVLLANRVDCVSSSSWHISLPNGELILLKSTIDAKDYFEVGSAESINRAKKIAARKLIKNSEIFEWLKNTYANKLI</sequence>
<dbReference type="InterPro" id="IPR000999">
    <property type="entry name" value="RNase_III_dom"/>
</dbReference>
<proteinExistence type="predicted"/>
<name>A0A0F9IY42_9ZZZZ</name>
<dbReference type="EMBL" id="LAZR01011325">
    <property type="protein sequence ID" value="KKM62294.1"/>
    <property type="molecule type" value="Genomic_DNA"/>
</dbReference>
<dbReference type="InterPro" id="IPR036389">
    <property type="entry name" value="RNase_III_sf"/>
</dbReference>
<evidence type="ECO:0000256" key="1">
    <source>
        <dbReference type="ARBA" id="ARBA00022884"/>
    </source>
</evidence>
<comment type="caution">
    <text evidence="3">The sequence shown here is derived from an EMBL/GenBank/DDBJ whole genome shotgun (WGS) entry which is preliminary data.</text>
</comment>
<protein>
    <recommendedName>
        <fullName evidence="2">RNase III domain-containing protein</fullName>
    </recommendedName>
</protein>
<dbReference type="SMART" id="SM00358">
    <property type="entry name" value="DSRM"/>
    <property type="match status" value="1"/>
</dbReference>
<dbReference type="GO" id="GO:0006396">
    <property type="term" value="P:RNA processing"/>
    <property type="evidence" value="ECO:0007669"/>
    <property type="project" value="InterPro"/>
</dbReference>
<accession>A0A0F9IY42</accession>
<dbReference type="GO" id="GO:0003723">
    <property type="term" value="F:RNA binding"/>
    <property type="evidence" value="ECO:0007669"/>
    <property type="project" value="UniProtKB-KW"/>
</dbReference>
<feature type="domain" description="RNase III" evidence="2">
    <location>
        <begin position="1"/>
        <end position="121"/>
    </location>
</feature>
<dbReference type="SUPFAM" id="SSF54768">
    <property type="entry name" value="dsRNA-binding domain-like"/>
    <property type="match status" value="1"/>
</dbReference>